<dbReference type="SMART" id="SM00499">
    <property type="entry name" value="AAI"/>
    <property type="match status" value="1"/>
</dbReference>
<accession>A0AAV6XLK4</accession>
<dbReference type="AlphaFoldDB" id="A0AAV6XLK4"/>
<dbReference type="SUPFAM" id="SSF47699">
    <property type="entry name" value="Bifunctional inhibitor/lipid-transfer protein/seed storage 2S albumin"/>
    <property type="match status" value="1"/>
</dbReference>
<organism evidence="4 5">
    <name type="scientific">Buddleja alternifolia</name>
    <dbReference type="NCBI Taxonomy" id="168488"/>
    <lineage>
        <taxon>Eukaryota</taxon>
        <taxon>Viridiplantae</taxon>
        <taxon>Streptophyta</taxon>
        <taxon>Embryophyta</taxon>
        <taxon>Tracheophyta</taxon>
        <taxon>Spermatophyta</taxon>
        <taxon>Magnoliopsida</taxon>
        <taxon>eudicotyledons</taxon>
        <taxon>Gunneridae</taxon>
        <taxon>Pentapetalae</taxon>
        <taxon>asterids</taxon>
        <taxon>lamiids</taxon>
        <taxon>Lamiales</taxon>
        <taxon>Scrophulariaceae</taxon>
        <taxon>Buddlejeae</taxon>
        <taxon>Buddleja</taxon>
    </lineage>
</organism>
<dbReference type="PANTHER" id="PTHR35496">
    <property type="entry name" value="2S SEED STORAGE PROTEIN 1-RELATED"/>
    <property type="match status" value="1"/>
</dbReference>
<dbReference type="InterPro" id="IPR000617">
    <property type="entry name" value="Napin/2SS/CON"/>
</dbReference>
<evidence type="ECO:0000313" key="4">
    <source>
        <dbReference type="EMBL" id="KAG8383841.1"/>
    </source>
</evidence>
<evidence type="ECO:0000256" key="2">
    <source>
        <dbReference type="SAM" id="SignalP"/>
    </source>
</evidence>
<dbReference type="Gene3D" id="1.10.110.10">
    <property type="entry name" value="Plant lipid-transfer and hydrophobic proteins"/>
    <property type="match status" value="1"/>
</dbReference>
<reference evidence="4" key="1">
    <citation type="submission" date="2019-10" db="EMBL/GenBank/DDBJ databases">
        <authorList>
            <person name="Zhang R."/>
            <person name="Pan Y."/>
            <person name="Wang J."/>
            <person name="Ma R."/>
            <person name="Yu S."/>
        </authorList>
    </citation>
    <scope>NUCLEOTIDE SEQUENCE</scope>
    <source>
        <strain evidence="4">LA-IB0</strain>
        <tissue evidence="4">Leaf</tissue>
    </source>
</reference>
<evidence type="ECO:0000259" key="3">
    <source>
        <dbReference type="SMART" id="SM00499"/>
    </source>
</evidence>
<name>A0AAV6XLK4_9LAMI</name>
<gene>
    <name evidence="4" type="ORF">BUALT_Bualt04G0055700</name>
</gene>
<proteinExistence type="inferred from homology"/>
<dbReference type="Pfam" id="PF00234">
    <property type="entry name" value="Tryp_alpha_amyl"/>
    <property type="match status" value="1"/>
</dbReference>
<dbReference type="PANTHER" id="PTHR35496:SF7">
    <property type="entry name" value="2S SULFUR-RICH SEED STORAGE PROTEIN 2-LIKE"/>
    <property type="match status" value="1"/>
</dbReference>
<evidence type="ECO:0000256" key="1">
    <source>
        <dbReference type="ARBA" id="ARBA00008262"/>
    </source>
</evidence>
<keyword evidence="2" id="KW-0732">Signal</keyword>
<protein>
    <recommendedName>
        <fullName evidence="3">Bifunctional inhibitor/plant lipid transfer protein/seed storage helical domain-containing protein</fullName>
    </recommendedName>
</protein>
<feature type="domain" description="Bifunctional inhibitor/plant lipid transfer protein/seed storage helical" evidence="3">
    <location>
        <begin position="44"/>
        <end position="140"/>
    </location>
</feature>
<sequence>MARFTVFIVTLIVLSAATAISPYHAASTTTTTVEIVNPRESEQCRQQIGLQRLSSCQQYLRSSSRFESSIMPENESGWRETFPQCCEDLEQINEECRCEAIKQIAQQERQVERVQGREMREMLQTAQSLPALCRISPRYCQNIPGGSGTMF</sequence>
<dbReference type="GO" id="GO:0045735">
    <property type="term" value="F:nutrient reservoir activity"/>
    <property type="evidence" value="ECO:0007669"/>
    <property type="project" value="InterPro"/>
</dbReference>
<keyword evidence="5" id="KW-1185">Reference proteome</keyword>
<comment type="caution">
    <text evidence="4">The sequence shown here is derived from an EMBL/GenBank/DDBJ whole genome shotgun (WGS) entry which is preliminary data.</text>
</comment>
<evidence type="ECO:0000313" key="5">
    <source>
        <dbReference type="Proteomes" id="UP000826271"/>
    </source>
</evidence>
<dbReference type="EMBL" id="WHWC01000004">
    <property type="protein sequence ID" value="KAG8383841.1"/>
    <property type="molecule type" value="Genomic_DNA"/>
</dbReference>
<dbReference type="InterPro" id="IPR016140">
    <property type="entry name" value="Bifunc_inhib/LTP/seed_store"/>
</dbReference>
<dbReference type="InterPro" id="IPR036312">
    <property type="entry name" value="Bifun_inhib/LTP/seed_sf"/>
</dbReference>
<comment type="similarity">
    <text evidence="1">Belongs to the 2S seed storage albumins family.</text>
</comment>
<dbReference type="CDD" id="cd00261">
    <property type="entry name" value="AAI_SS"/>
    <property type="match status" value="1"/>
</dbReference>
<feature type="chain" id="PRO_5043843321" description="Bifunctional inhibitor/plant lipid transfer protein/seed storage helical domain-containing protein" evidence="2">
    <location>
        <begin position="20"/>
        <end position="151"/>
    </location>
</feature>
<feature type="signal peptide" evidence="2">
    <location>
        <begin position="1"/>
        <end position="19"/>
    </location>
</feature>
<dbReference type="Proteomes" id="UP000826271">
    <property type="component" value="Unassembled WGS sequence"/>
</dbReference>